<evidence type="ECO:0000256" key="2">
    <source>
        <dbReference type="ARBA" id="ARBA00023235"/>
    </source>
</evidence>
<dbReference type="PROSITE" id="PS00166">
    <property type="entry name" value="ENOYL_COA_HYDRATASE"/>
    <property type="match status" value="1"/>
</dbReference>
<dbReference type="Pfam" id="PF00378">
    <property type="entry name" value="ECH_1"/>
    <property type="match status" value="1"/>
</dbReference>
<accession>A0A090T6Q5</accession>
<proteinExistence type="inferred from homology"/>
<evidence type="ECO:0000256" key="1">
    <source>
        <dbReference type="ARBA" id="ARBA00005254"/>
    </source>
</evidence>
<protein>
    <submittedName>
        <fullName evidence="4">Enoyl-CoA hydratase</fullName>
        <ecNumber evidence="4">4.2.1.17</ecNumber>
    </submittedName>
</protein>
<dbReference type="GO" id="GO:0016853">
    <property type="term" value="F:isomerase activity"/>
    <property type="evidence" value="ECO:0007669"/>
    <property type="project" value="UniProtKB-KW"/>
</dbReference>
<dbReference type="PANTHER" id="PTHR11941">
    <property type="entry name" value="ENOYL-COA HYDRATASE-RELATED"/>
    <property type="match status" value="1"/>
</dbReference>
<keyword evidence="5" id="KW-1185">Reference proteome</keyword>
<comment type="caution">
    <text evidence="4">The sequence shown here is derived from an EMBL/GenBank/DDBJ whole genome shotgun (WGS) entry which is preliminary data.</text>
</comment>
<dbReference type="Gene3D" id="3.90.226.10">
    <property type="entry name" value="2-enoyl-CoA Hydratase, Chain A, domain 1"/>
    <property type="match status" value="1"/>
</dbReference>
<evidence type="ECO:0000313" key="5">
    <source>
        <dbReference type="Proteomes" id="UP000029224"/>
    </source>
</evidence>
<dbReference type="CDD" id="cd06558">
    <property type="entry name" value="crotonase-like"/>
    <property type="match status" value="1"/>
</dbReference>
<comment type="similarity">
    <text evidence="1 3">Belongs to the enoyl-CoA hydratase/isomerase family.</text>
</comment>
<keyword evidence="4" id="KW-0456">Lyase</keyword>
<dbReference type="SUPFAM" id="SSF52096">
    <property type="entry name" value="ClpP/crotonase"/>
    <property type="match status" value="1"/>
</dbReference>
<dbReference type="GO" id="GO:0006635">
    <property type="term" value="P:fatty acid beta-oxidation"/>
    <property type="evidence" value="ECO:0007669"/>
    <property type="project" value="TreeGrafter"/>
</dbReference>
<reference evidence="4 5" key="2">
    <citation type="submission" date="2014-09" db="EMBL/GenBank/DDBJ databases">
        <authorList>
            <consortium name="NBRP consortium"/>
            <person name="Sawabe T."/>
            <person name="Meirelles P."/>
            <person name="Nakanishi M."/>
            <person name="Sayaka M."/>
            <person name="Hattori M."/>
            <person name="Ohkuma M."/>
        </authorList>
    </citation>
    <scope>NUCLEOTIDE SEQUENCE [LARGE SCALE GENOMIC DNA]</scope>
    <source>
        <strain evidence="4 5">JCM 19240</strain>
    </source>
</reference>
<keyword evidence="2" id="KW-0413">Isomerase</keyword>
<dbReference type="Proteomes" id="UP000029224">
    <property type="component" value="Unassembled WGS sequence"/>
</dbReference>
<dbReference type="EMBL" id="BBMT01000007">
    <property type="protein sequence ID" value="GAL35611.1"/>
    <property type="molecule type" value="Genomic_DNA"/>
</dbReference>
<dbReference type="EC" id="4.2.1.17" evidence="4"/>
<dbReference type="PANTHER" id="PTHR11941:SF54">
    <property type="entry name" value="ENOYL-COA HYDRATASE, MITOCHONDRIAL"/>
    <property type="match status" value="1"/>
</dbReference>
<reference evidence="4 5" key="1">
    <citation type="submission" date="2014-09" db="EMBL/GenBank/DDBJ databases">
        <title>Vibrio maritimus JCM 19240. (C210) whole genome shotgun sequence.</title>
        <authorList>
            <person name="Sawabe T."/>
            <person name="Meirelles P."/>
            <person name="Nakanishi M."/>
            <person name="Sayaka M."/>
            <person name="Hattori M."/>
            <person name="Ohkuma M."/>
        </authorList>
    </citation>
    <scope>NUCLEOTIDE SEQUENCE [LARGE SCALE GENOMIC DNA]</scope>
    <source>
        <strain evidence="4 5">JCM 19240</strain>
    </source>
</reference>
<dbReference type="InterPro" id="IPR029045">
    <property type="entry name" value="ClpP/crotonase-like_dom_sf"/>
</dbReference>
<dbReference type="GO" id="GO:0004300">
    <property type="term" value="F:enoyl-CoA hydratase activity"/>
    <property type="evidence" value="ECO:0007669"/>
    <property type="project" value="UniProtKB-EC"/>
</dbReference>
<dbReference type="InterPro" id="IPR001753">
    <property type="entry name" value="Enoyl-CoA_hydra/iso"/>
</dbReference>
<name>A0A090T6Q5_9VIBR</name>
<dbReference type="AlphaFoldDB" id="A0A090T6Q5"/>
<sequence length="284" mass="32085">MEYKNFTTFSVEIDNGIAWVTIDYPPVNVQGQEMLADLSSLALRLERDREVKVVVFQSANPDIWVCHYDTNLLRDMSMDVVPRDEVKLLDLQAVLERISKLPQATIAKIEGFARGGGHEFALACDMRFAARGKYKFMQMEVAMGILPCGGGASRMARQVGLGRALEIILSARDFDADEAEAYGTINKALEPDEIGEYVENLARRIAQFPAESINACKQTVYESIDRPIDDALKAEAYWLYQATSKTAAIKRFTWADEQKAQFDLENQKNWEKLVIDIQDIKNDD</sequence>
<gene>
    <name evidence="4" type="ORF">JCM19240_458</name>
</gene>
<organism evidence="4 5">
    <name type="scientific">Vibrio maritimus</name>
    <dbReference type="NCBI Taxonomy" id="990268"/>
    <lineage>
        <taxon>Bacteria</taxon>
        <taxon>Pseudomonadati</taxon>
        <taxon>Pseudomonadota</taxon>
        <taxon>Gammaproteobacteria</taxon>
        <taxon>Vibrionales</taxon>
        <taxon>Vibrionaceae</taxon>
        <taxon>Vibrio</taxon>
    </lineage>
</organism>
<evidence type="ECO:0000313" key="4">
    <source>
        <dbReference type="EMBL" id="GAL35611.1"/>
    </source>
</evidence>
<evidence type="ECO:0000256" key="3">
    <source>
        <dbReference type="RuleBase" id="RU003707"/>
    </source>
</evidence>
<dbReference type="OrthoDB" id="9775794at2"/>
<dbReference type="InterPro" id="IPR018376">
    <property type="entry name" value="Enoyl-CoA_hyd/isom_CS"/>
</dbReference>